<dbReference type="GO" id="GO:0005737">
    <property type="term" value="C:cytoplasm"/>
    <property type="evidence" value="ECO:0007669"/>
    <property type="project" value="UniProtKB-UniRule"/>
</dbReference>
<comment type="function">
    <text evidence="2">Tetrapolymerization of the monopyrrole PBG into the hydroxymethylbilane pre-uroporphyrinogen in several discrete steps.</text>
</comment>
<dbReference type="Gene3D" id="3.40.190.10">
    <property type="entry name" value="Periplasmic binding protein-like II"/>
    <property type="match status" value="2"/>
</dbReference>
<evidence type="ECO:0000256" key="7">
    <source>
        <dbReference type="ARBA" id="ARBA00022679"/>
    </source>
</evidence>
<evidence type="ECO:0000256" key="3">
    <source>
        <dbReference type="ARBA" id="ARBA00004735"/>
    </source>
</evidence>
<dbReference type="GO" id="GO:0006783">
    <property type="term" value="P:heme biosynthetic process"/>
    <property type="evidence" value="ECO:0007669"/>
    <property type="project" value="TreeGrafter"/>
</dbReference>
<dbReference type="GO" id="GO:0004418">
    <property type="term" value="F:hydroxymethylbilane synthase activity"/>
    <property type="evidence" value="ECO:0007669"/>
    <property type="project" value="UniProtKB-UniRule"/>
</dbReference>
<dbReference type="Gene3D" id="3.30.160.40">
    <property type="entry name" value="Porphobilinogen deaminase, C-terminal domain"/>
    <property type="match status" value="1"/>
</dbReference>
<gene>
    <name evidence="12" type="ORF">SAMN05720469_10343</name>
</gene>
<evidence type="ECO:0000256" key="6">
    <source>
        <dbReference type="ARBA" id="ARBA00012655"/>
    </source>
</evidence>
<reference evidence="13" key="1">
    <citation type="submission" date="2016-11" db="EMBL/GenBank/DDBJ databases">
        <authorList>
            <person name="Varghese N."/>
            <person name="Submissions S."/>
        </authorList>
    </citation>
    <scope>NUCLEOTIDE SEQUENCE [LARGE SCALE GENOMIC DNA]</scope>
    <source>
        <strain evidence="13">UWOS</strain>
    </source>
</reference>
<feature type="domain" description="Porphobilinogen deaminase N-terminal" evidence="11">
    <location>
        <begin position="4"/>
        <end position="209"/>
    </location>
</feature>
<dbReference type="EMBL" id="FRAW01000003">
    <property type="protein sequence ID" value="SHK25099.1"/>
    <property type="molecule type" value="Genomic_DNA"/>
</dbReference>
<dbReference type="Proteomes" id="UP000184275">
    <property type="component" value="Unassembled WGS sequence"/>
</dbReference>
<evidence type="ECO:0000256" key="10">
    <source>
        <dbReference type="NCBIfam" id="TIGR00212"/>
    </source>
</evidence>
<accession>A0A1M6QXV3</accession>
<protein>
    <recommendedName>
        <fullName evidence="6 10">Hydroxymethylbilane synthase</fullName>
        <ecNumber evidence="6 10">2.5.1.61</ecNumber>
    </recommendedName>
</protein>
<evidence type="ECO:0000259" key="11">
    <source>
        <dbReference type="Pfam" id="PF01379"/>
    </source>
</evidence>
<dbReference type="PANTHER" id="PTHR11557:SF0">
    <property type="entry name" value="PORPHOBILINOGEN DEAMINASE"/>
    <property type="match status" value="1"/>
</dbReference>
<dbReference type="InterPro" id="IPR022417">
    <property type="entry name" value="Porphobilin_deaminase_N"/>
</dbReference>
<dbReference type="PRINTS" id="PR00151">
    <property type="entry name" value="PORPHBDMNASE"/>
</dbReference>
<comment type="subunit">
    <text evidence="5">Monomer.</text>
</comment>
<dbReference type="InterPro" id="IPR036803">
    <property type="entry name" value="Porphobilinogen_deaminase_C_sf"/>
</dbReference>
<evidence type="ECO:0000256" key="5">
    <source>
        <dbReference type="ARBA" id="ARBA00011245"/>
    </source>
</evidence>
<keyword evidence="13" id="KW-1185">Reference proteome</keyword>
<evidence type="ECO:0000256" key="4">
    <source>
        <dbReference type="ARBA" id="ARBA00005638"/>
    </source>
</evidence>
<comment type="pathway">
    <text evidence="3">Porphyrin-containing compound metabolism; protoporphyrin-IX biosynthesis; coproporphyrinogen-III from 5-aminolevulinate: step 2/4.</text>
</comment>
<dbReference type="InterPro" id="IPR000860">
    <property type="entry name" value="HemC"/>
</dbReference>
<name>A0A1M6QXV3_9BACT</name>
<proteinExistence type="inferred from homology"/>
<dbReference type="EC" id="2.5.1.61" evidence="6 10"/>
<dbReference type="SUPFAM" id="SSF54782">
    <property type="entry name" value="Porphobilinogen deaminase (hydroxymethylbilane synthase), C-terminal domain"/>
    <property type="match status" value="1"/>
</dbReference>
<dbReference type="NCBIfam" id="TIGR00212">
    <property type="entry name" value="hemC"/>
    <property type="match status" value="1"/>
</dbReference>
<dbReference type="SUPFAM" id="SSF53850">
    <property type="entry name" value="Periplasmic binding protein-like II"/>
    <property type="match status" value="1"/>
</dbReference>
<evidence type="ECO:0000256" key="1">
    <source>
        <dbReference type="ARBA" id="ARBA00001916"/>
    </source>
</evidence>
<keyword evidence="7" id="KW-0808">Transferase</keyword>
<sequence>METIRIGTRGSALAMAQANLTRDLIVRKFPSVAVEIEVIKTQGDKDRVRSLVSFGGQGVFVKEIEEALLEKRIDLAVHSLKDVPDSMDSLLELSGFLKREDFRDVLVSGGVRFSDLKPGAKIGTGSPRRVLQLKSLRPDLHCVNLRGNLPSRIDKVKSGECDAILLGAAGLVRLEMSSLITERFSIEKITPAIGQGIIALQSCVENKRAKEIAEGISDEATVIAARTERRWMNLLGGGCRVPMGAVLESEPDSFCFTAYLADPRDGRFLRRSQRFTALELKSGEKLEKFADEFMGECRRQGILLPLETNGPEAISTFWESER</sequence>
<evidence type="ECO:0000313" key="13">
    <source>
        <dbReference type="Proteomes" id="UP000184275"/>
    </source>
</evidence>
<dbReference type="PIRSF" id="PIRSF001438">
    <property type="entry name" value="4pyrrol_synth_OHMeBilane_synth"/>
    <property type="match status" value="1"/>
</dbReference>
<keyword evidence="8" id="KW-0627">Porphyrin biosynthesis</keyword>
<dbReference type="PANTHER" id="PTHR11557">
    <property type="entry name" value="PORPHOBILINOGEN DEAMINASE"/>
    <property type="match status" value="1"/>
</dbReference>
<dbReference type="AlphaFoldDB" id="A0A1M6QXV3"/>
<organism evidence="12 13">
    <name type="scientific">Fibrobacter intestinalis</name>
    <dbReference type="NCBI Taxonomy" id="28122"/>
    <lineage>
        <taxon>Bacteria</taxon>
        <taxon>Pseudomonadati</taxon>
        <taxon>Fibrobacterota</taxon>
        <taxon>Fibrobacteria</taxon>
        <taxon>Fibrobacterales</taxon>
        <taxon>Fibrobacteraceae</taxon>
        <taxon>Fibrobacter</taxon>
    </lineage>
</organism>
<comment type="cofactor">
    <cofactor evidence="1">
        <name>dipyrromethane</name>
        <dbReference type="ChEBI" id="CHEBI:60342"/>
    </cofactor>
</comment>
<evidence type="ECO:0000256" key="8">
    <source>
        <dbReference type="ARBA" id="ARBA00023244"/>
    </source>
</evidence>
<evidence type="ECO:0000256" key="9">
    <source>
        <dbReference type="ARBA" id="ARBA00048169"/>
    </source>
</evidence>
<dbReference type="RefSeq" id="WP_073302337.1">
    <property type="nucleotide sequence ID" value="NZ_FRAW01000003.1"/>
</dbReference>
<evidence type="ECO:0000256" key="2">
    <source>
        <dbReference type="ARBA" id="ARBA00002869"/>
    </source>
</evidence>
<evidence type="ECO:0000313" key="12">
    <source>
        <dbReference type="EMBL" id="SHK25099.1"/>
    </source>
</evidence>
<dbReference type="FunFam" id="3.40.190.10:FF:000005">
    <property type="entry name" value="Porphobilinogen deaminase"/>
    <property type="match status" value="1"/>
</dbReference>
<dbReference type="Pfam" id="PF01379">
    <property type="entry name" value="Porphobil_deam"/>
    <property type="match status" value="1"/>
</dbReference>
<comment type="similarity">
    <text evidence="4">Belongs to the HMBS family.</text>
</comment>
<comment type="catalytic activity">
    <reaction evidence="9">
        <text>4 porphobilinogen + H2O = hydroxymethylbilane + 4 NH4(+)</text>
        <dbReference type="Rhea" id="RHEA:13185"/>
        <dbReference type="ChEBI" id="CHEBI:15377"/>
        <dbReference type="ChEBI" id="CHEBI:28938"/>
        <dbReference type="ChEBI" id="CHEBI:57845"/>
        <dbReference type="ChEBI" id="CHEBI:58126"/>
        <dbReference type="EC" id="2.5.1.61"/>
    </reaction>
</comment>